<dbReference type="GO" id="GO:0015297">
    <property type="term" value="F:antiporter activity"/>
    <property type="evidence" value="ECO:0007669"/>
    <property type="project" value="InterPro"/>
</dbReference>
<name>A0A6L5GV30_9FIRM</name>
<feature type="transmembrane region" description="Helical" evidence="7">
    <location>
        <begin position="95"/>
        <end position="121"/>
    </location>
</feature>
<dbReference type="AlphaFoldDB" id="A0A6L5GV30"/>
<keyword evidence="5 7" id="KW-1133">Transmembrane helix</keyword>
<reference evidence="8" key="1">
    <citation type="journal article" date="2020" name="Appl. Environ. Microbiol.">
        <title>Medium-Chain Fatty Acid Synthesis by 'Candidatus Weimeria bifida' gen. nov., sp. nov., and 'Candidatus Pseudoramibacter fermentans' sp. nov.</title>
        <authorList>
            <person name="Scarborough M.J."/>
            <person name="Myers K.S."/>
            <person name="Donohue T.J."/>
            <person name="Noguera D.R."/>
        </authorList>
    </citation>
    <scope>NUCLEOTIDE SEQUENCE</scope>
    <source>
        <strain evidence="8">EUB1.1</strain>
    </source>
</reference>
<dbReference type="NCBIfam" id="TIGR00797">
    <property type="entry name" value="matE"/>
    <property type="match status" value="1"/>
</dbReference>
<evidence type="ECO:0000256" key="1">
    <source>
        <dbReference type="ARBA" id="ARBA00004651"/>
    </source>
</evidence>
<comment type="caution">
    <text evidence="8">The sequence shown here is derived from an EMBL/GenBank/DDBJ whole genome shotgun (WGS) entry which is preliminary data.</text>
</comment>
<protein>
    <submittedName>
        <fullName evidence="8">MATE family efflux transporter</fullName>
    </submittedName>
</protein>
<evidence type="ECO:0000313" key="8">
    <source>
        <dbReference type="EMBL" id="MQM73630.1"/>
    </source>
</evidence>
<feature type="transmembrane region" description="Helical" evidence="7">
    <location>
        <begin position="361"/>
        <end position="382"/>
    </location>
</feature>
<dbReference type="CDD" id="cd13138">
    <property type="entry name" value="MATE_yoeA_like"/>
    <property type="match status" value="1"/>
</dbReference>
<organism evidence="8 9">
    <name type="scientific">Candidatus Pseudoramibacter fermentans</name>
    <dbReference type="NCBI Taxonomy" id="2594427"/>
    <lineage>
        <taxon>Bacteria</taxon>
        <taxon>Bacillati</taxon>
        <taxon>Bacillota</taxon>
        <taxon>Clostridia</taxon>
        <taxon>Eubacteriales</taxon>
        <taxon>Eubacteriaceae</taxon>
        <taxon>Pseudoramibacter</taxon>
    </lineage>
</organism>
<feature type="transmembrane region" description="Helical" evidence="7">
    <location>
        <begin position="172"/>
        <end position="193"/>
    </location>
</feature>
<dbReference type="PANTHER" id="PTHR43549">
    <property type="entry name" value="MULTIDRUG RESISTANCE PROTEIN YPNP-RELATED"/>
    <property type="match status" value="1"/>
</dbReference>
<dbReference type="GO" id="GO:0005886">
    <property type="term" value="C:plasma membrane"/>
    <property type="evidence" value="ECO:0007669"/>
    <property type="project" value="UniProtKB-SubCell"/>
</dbReference>
<feature type="transmembrane region" description="Helical" evidence="7">
    <location>
        <begin position="61"/>
        <end position="83"/>
    </location>
</feature>
<keyword evidence="2" id="KW-0813">Transport</keyword>
<evidence type="ECO:0000256" key="2">
    <source>
        <dbReference type="ARBA" id="ARBA00022448"/>
    </source>
</evidence>
<accession>A0A6L5GV30</accession>
<feature type="transmembrane region" description="Helical" evidence="7">
    <location>
        <begin position="318"/>
        <end position="341"/>
    </location>
</feature>
<evidence type="ECO:0000256" key="5">
    <source>
        <dbReference type="ARBA" id="ARBA00022989"/>
    </source>
</evidence>
<dbReference type="InterPro" id="IPR002528">
    <property type="entry name" value="MATE_fam"/>
</dbReference>
<feature type="transmembrane region" description="Helical" evidence="7">
    <location>
        <begin position="141"/>
        <end position="165"/>
    </location>
</feature>
<feature type="transmembrane region" description="Helical" evidence="7">
    <location>
        <begin position="21"/>
        <end position="41"/>
    </location>
</feature>
<gene>
    <name evidence="8" type="ORF">FRC53_09515</name>
</gene>
<comment type="subcellular location">
    <subcellularLocation>
        <location evidence="1">Cell membrane</location>
        <topology evidence="1">Multi-pass membrane protein</topology>
    </subcellularLocation>
</comment>
<dbReference type="Pfam" id="PF01554">
    <property type="entry name" value="MatE"/>
    <property type="match status" value="2"/>
</dbReference>
<dbReference type="PIRSF" id="PIRSF006603">
    <property type="entry name" value="DinF"/>
    <property type="match status" value="1"/>
</dbReference>
<evidence type="ECO:0000256" key="7">
    <source>
        <dbReference type="SAM" id="Phobius"/>
    </source>
</evidence>
<dbReference type="Proteomes" id="UP000473648">
    <property type="component" value="Unassembled WGS sequence"/>
</dbReference>
<proteinExistence type="predicted"/>
<keyword evidence="6 7" id="KW-0472">Membrane</keyword>
<keyword evidence="4 7" id="KW-0812">Transmembrane</keyword>
<feature type="transmembrane region" description="Helical" evidence="7">
    <location>
        <begin position="421"/>
        <end position="441"/>
    </location>
</feature>
<dbReference type="PANTHER" id="PTHR43549:SF3">
    <property type="entry name" value="MULTIDRUG RESISTANCE PROTEIN YPNP-RELATED"/>
    <property type="match status" value="1"/>
</dbReference>
<keyword evidence="3" id="KW-1003">Cell membrane</keyword>
<dbReference type="InterPro" id="IPR048279">
    <property type="entry name" value="MdtK-like"/>
</dbReference>
<sequence length="457" mass="49037">MEKTAEQNQSDFTHGRIAGKLLKFMIPVFGALVLQAMYGAVDLLVVGRFGSRAGLSGVSTGSNVLNLVTFVITALAMGVTVVIGHDLGERKPEKIGPLIGGAVLVFAGIAAALCVIMTVWAKGIASLMMAPPEALDLTAQYIRICGAGIFFIVAYNVIAAIFRGLGDSKTPLIFVAIACVCNVVGDLLFVAVFHMNVAGAALATIMAQAISVVLSLVIMSKKDLPFTLKASHFRINSEVRRFLRIGLPLALQEFLTQISFMAICAFINRLGLEASSGYGVASKLISFIMLVPSSMMQSMSAFISQNVSAGKEDRARKAMLIGMVFGASVGVVILILVFRFGGAASSLFTTRQAFIQNSWDYLKGFGPEAIVTSLLFSLYGYFNGHDRSHFVMICGILQTFLARLPMSYIMSTQPHASLTHIGLACPASTVFGVIVALIYYGHMNRQMKREMKAQLPS</sequence>
<dbReference type="GO" id="GO:0042910">
    <property type="term" value="F:xenobiotic transmembrane transporter activity"/>
    <property type="evidence" value="ECO:0007669"/>
    <property type="project" value="InterPro"/>
</dbReference>
<evidence type="ECO:0000256" key="4">
    <source>
        <dbReference type="ARBA" id="ARBA00022692"/>
    </source>
</evidence>
<evidence type="ECO:0000256" key="6">
    <source>
        <dbReference type="ARBA" id="ARBA00023136"/>
    </source>
</evidence>
<keyword evidence="9" id="KW-1185">Reference proteome</keyword>
<dbReference type="EMBL" id="VOGB01000005">
    <property type="protein sequence ID" value="MQM73630.1"/>
    <property type="molecule type" value="Genomic_DNA"/>
</dbReference>
<dbReference type="InterPro" id="IPR052031">
    <property type="entry name" value="Membrane_Transporter-Flippase"/>
</dbReference>
<feature type="transmembrane region" description="Helical" evidence="7">
    <location>
        <begin position="389"/>
        <end position="409"/>
    </location>
</feature>
<feature type="transmembrane region" description="Helical" evidence="7">
    <location>
        <begin position="199"/>
        <end position="220"/>
    </location>
</feature>
<evidence type="ECO:0000256" key="3">
    <source>
        <dbReference type="ARBA" id="ARBA00022475"/>
    </source>
</evidence>
<evidence type="ECO:0000313" key="9">
    <source>
        <dbReference type="Proteomes" id="UP000473648"/>
    </source>
</evidence>